<gene>
    <name evidence="1" type="ORF">HPP92_001738</name>
</gene>
<proteinExistence type="inferred from homology"/>
<accession>A0A835S0F5</accession>
<dbReference type="InterPro" id="IPR025585">
    <property type="entry name" value="PSII_Psb27"/>
</dbReference>
<dbReference type="OrthoDB" id="543314at2759"/>
<dbReference type="Proteomes" id="UP000639772">
    <property type="component" value="Chromosome 1"/>
</dbReference>
<dbReference type="GO" id="GO:0010206">
    <property type="term" value="P:photosystem II repair"/>
    <property type="evidence" value="ECO:0007669"/>
    <property type="project" value="InterPro"/>
</dbReference>
<dbReference type="PANTHER" id="PTHR34041">
    <property type="entry name" value="PHOTOSYSTEM II REPAIR PROTEIN PSB27-H1, CHLOROPLASTIC"/>
    <property type="match status" value="1"/>
</dbReference>
<dbReference type="InterPro" id="IPR038450">
    <property type="entry name" value="PSII_Psb27_sf"/>
</dbReference>
<reference evidence="1 2" key="1">
    <citation type="journal article" date="2020" name="Nat. Food">
        <title>A phased Vanilla planifolia genome enables genetic improvement of flavour and production.</title>
        <authorList>
            <person name="Hasing T."/>
            <person name="Tang H."/>
            <person name="Brym M."/>
            <person name="Khazi F."/>
            <person name="Huang T."/>
            <person name="Chambers A.H."/>
        </authorList>
    </citation>
    <scope>NUCLEOTIDE SEQUENCE [LARGE SCALE GENOMIC DNA]</scope>
    <source>
        <tissue evidence="1">Leaf</tissue>
    </source>
</reference>
<organism evidence="1 2">
    <name type="scientific">Vanilla planifolia</name>
    <name type="common">Vanilla</name>
    <dbReference type="NCBI Taxonomy" id="51239"/>
    <lineage>
        <taxon>Eukaryota</taxon>
        <taxon>Viridiplantae</taxon>
        <taxon>Streptophyta</taxon>
        <taxon>Embryophyta</taxon>
        <taxon>Tracheophyta</taxon>
        <taxon>Spermatophyta</taxon>
        <taxon>Magnoliopsida</taxon>
        <taxon>Liliopsida</taxon>
        <taxon>Asparagales</taxon>
        <taxon>Orchidaceae</taxon>
        <taxon>Vanilloideae</taxon>
        <taxon>Vanilleae</taxon>
        <taxon>Vanilla</taxon>
    </lineage>
</organism>
<sequence length="213" mass="23751">MAAPLLENCYWLSLKYNIWRKTKQPRISNVHCNYEAQTRLPSISASGEGFICRRIAIFCGSISLVPILYVSYTSPIKAEERKENGEEGADGVIGTIKSLFDPNERTKTGKLLPKAYLKAAREVVKTLKESLEEDANDVAKFRRTADAAKEAIRQYLNGWGGKKEVLLEESYAALERAIRSLANFYSKAGPFAALSTEVKSSILEELNTADAYM</sequence>
<dbReference type="GO" id="GO:0010207">
    <property type="term" value="P:photosystem II assembly"/>
    <property type="evidence" value="ECO:0007669"/>
    <property type="project" value="InterPro"/>
</dbReference>
<protein>
    <submittedName>
        <fullName evidence="1">Uncharacterized protein</fullName>
    </submittedName>
</protein>
<dbReference type="PANTHER" id="PTHR34041:SF3">
    <property type="entry name" value="PHOTOSYSTEM II D1 PRECURSOR PROCESSING PROTEIN PSB27-H2, CHLOROPLASTIC"/>
    <property type="match status" value="1"/>
</dbReference>
<dbReference type="Gene3D" id="1.20.58.810">
    <property type="entry name" value="Photosystem II Pbs27"/>
    <property type="match status" value="1"/>
</dbReference>
<dbReference type="HAMAP" id="MF_01481">
    <property type="entry name" value="PSII_Psb27"/>
    <property type="match status" value="1"/>
</dbReference>
<evidence type="ECO:0000313" key="1">
    <source>
        <dbReference type="EMBL" id="KAG0501666.1"/>
    </source>
</evidence>
<dbReference type="AlphaFoldDB" id="A0A835S0F5"/>
<dbReference type="FunFam" id="1.20.58.810:FF:000002">
    <property type="entry name" value="Photosystem II D1 processing protein PSB27-H2, chloroplastic"/>
    <property type="match status" value="1"/>
</dbReference>
<dbReference type="EMBL" id="JADCNM010000001">
    <property type="protein sequence ID" value="KAG0501666.1"/>
    <property type="molecule type" value="Genomic_DNA"/>
</dbReference>
<comment type="caution">
    <text evidence="1">The sequence shown here is derived from an EMBL/GenBank/DDBJ whole genome shotgun (WGS) entry which is preliminary data.</text>
</comment>
<dbReference type="GO" id="GO:0009543">
    <property type="term" value="C:chloroplast thylakoid lumen"/>
    <property type="evidence" value="ECO:0007669"/>
    <property type="project" value="TreeGrafter"/>
</dbReference>
<evidence type="ECO:0000313" key="2">
    <source>
        <dbReference type="Proteomes" id="UP000639772"/>
    </source>
</evidence>
<name>A0A835S0F5_VANPL</name>
<dbReference type="Pfam" id="PF13326">
    <property type="entry name" value="PSII_Pbs27"/>
    <property type="match status" value="1"/>
</dbReference>
<dbReference type="GO" id="GO:0009523">
    <property type="term" value="C:photosystem II"/>
    <property type="evidence" value="ECO:0007669"/>
    <property type="project" value="InterPro"/>
</dbReference>